<reference evidence="3 4" key="1">
    <citation type="submission" date="2021-03" db="EMBL/GenBank/DDBJ databases">
        <title>Muricauda lutimaris sp. nov. and Muricauda ruestringensis sp. nov, two marine members of the Flavobacteriaceae isolated from deep sea sediments of Western Pacific.</title>
        <authorList>
            <person name="Zhao S."/>
            <person name="Liu R."/>
        </authorList>
    </citation>
    <scope>NUCLEOTIDE SEQUENCE [LARGE SCALE GENOMIC DNA]</scope>
    <source>
        <strain evidence="3 4">BC31-1-A7</strain>
    </source>
</reference>
<comment type="similarity">
    <text evidence="1">Belongs to the N-acylglucosamine 2-epimerase family.</text>
</comment>
<evidence type="ECO:0000313" key="4">
    <source>
        <dbReference type="Proteomes" id="UP000664044"/>
    </source>
</evidence>
<gene>
    <name evidence="3" type="ORF">J0656_11710</name>
</gene>
<comment type="caution">
    <text evidence="3">The sequence shown here is derived from an EMBL/GenBank/DDBJ whole genome shotgun (WGS) entry which is preliminary data.</text>
</comment>
<dbReference type="InterPro" id="IPR012341">
    <property type="entry name" value="6hp_glycosidase-like_sf"/>
</dbReference>
<keyword evidence="2" id="KW-0413">Isomerase</keyword>
<accession>A0ABS3G5I3</accession>
<name>A0ABS3G5I3_9FLAO</name>
<proteinExistence type="inferred from homology"/>
<dbReference type="SUPFAM" id="SSF48208">
    <property type="entry name" value="Six-hairpin glycosidases"/>
    <property type="match status" value="1"/>
</dbReference>
<organism evidence="3 4">
    <name type="scientific">Flagellimonas aurea</name>
    <dbReference type="NCBI Taxonomy" id="2915619"/>
    <lineage>
        <taxon>Bacteria</taxon>
        <taxon>Pseudomonadati</taxon>
        <taxon>Bacteroidota</taxon>
        <taxon>Flavobacteriia</taxon>
        <taxon>Flavobacteriales</taxon>
        <taxon>Flavobacteriaceae</taxon>
        <taxon>Flagellimonas</taxon>
    </lineage>
</organism>
<sequence>MENKKDITEDLDGLKEVYRSALFDDLVPWWETHSVDQIKGGFLTRLAKDGTPYSEDKDMWMTGRQVWMFSHLYNRFEKREQWKEIAGHGLDFMLEHAFCDNGKVHFRLDGHGRPVSSVLSLYTEVFCAIALAEYAALAKDDQLKDRAFRMYDFLLGRLGQPSDTPMLGYPLNRKFHLHSHDMCRITVAKVFKDIWPLKRFEDDITLSIESILKRHWKPDQGYLLENVGMDGSSMLDIPEGRLFHPGHAIESAWMIMEIGIERKEEYWINEAVAIILASMEHGWDKDFGGIRYLTNIDWTPTHELEADLKLWWPHGEALYALLLGWLQTGRDDLKVWYQKVHHYTFTHFPDREHGEWYGYLNRDGSPVWSMKANGWKGFFHIPRILLRCHQLLELTIKSDAENDRF</sequence>
<dbReference type="RefSeq" id="WP_207033973.1">
    <property type="nucleotide sequence ID" value="NZ_JAFLNL010000006.1"/>
</dbReference>
<evidence type="ECO:0000256" key="1">
    <source>
        <dbReference type="ARBA" id="ARBA00008558"/>
    </source>
</evidence>
<protein>
    <submittedName>
        <fullName evidence="3">AGE family epimerase/isomerase</fullName>
    </submittedName>
</protein>
<dbReference type="InterPro" id="IPR010819">
    <property type="entry name" value="AGE/CE"/>
</dbReference>
<dbReference type="EMBL" id="JAFLNL010000006">
    <property type="protein sequence ID" value="MBO0354682.1"/>
    <property type="molecule type" value="Genomic_DNA"/>
</dbReference>
<dbReference type="PANTHER" id="PTHR15108">
    <property type="entry name" value="N-ACYLGLUCOSAMINE-2-EPIMERASE"/>
    <property type="match status" value="1"/>
</dbReference>
<dbReference type="Gene3D" id="1.50.10.10">
    <property type="match status" value="1"/>
</dbReference>
<dbReference type="Pfam" id="PF07221">
    <property type="entry name" value="GlcNAc_2-epim"/>
    <property type="match status" value="1"/>
</dbReference>
<dbReference type="Proteomes" id="UP000664044">
    <property type="component" value="Unassembled WGS sequence"/>
</dbReference>
<evidence type="ECO:0000256" key="2">
    <source>
        <dbReference type="ARBA" id="ARBA00023235"/>
    </source>
</evidence>
<dbReference type="InterPro" id="IPR008928">
    <property type="entry name" value="6-hairpin_glycosidase_sf"/>
</dbReference>
<keyword evidence="4" id="KW-1185">Reference proteome</keyword>
<evidence type="ECO:0000313" key="3">
    <source>
        <dbReference type="EMBL" id="MBO0354682.1"/>
    </source>
</evidence>